<dbReference type="Proteomes" id="UP000293045">
    <property type="component" value="Unassembled WGS sequence"/>
</dbReference>
<gene>
    <name evidence="1" type="ORF">CWI39_1861p0020</name>
</gene>
<dbReference type="VEuPathDB" id="MicrosporidiaDB:CWI36_1159p0020"/>
<sequence>MLYKKEDILNNGILDNLPNYKIFTLKAPSTPFTSYLNNVLDNKSDILTKEMEINEKEIKGVNDKEYSNSILKGVSDNSSKIKG</sequence>
<reference evidence="1 2" key="1">
    <citation type="submission" date="2017-12" db="EMBL/GenBank/DDBJ databases">
        <authorList>
            <person name="Pombert J.-F."/>
            <person name="Haag K.L."/>
            <person name="Ebert D."/>
        </authorList>
    </citation>
    <scope>NUCLEOTIDE SEQUENCE [LARGE SCALE GENOMIC DNA]</scope>
    <source>
        <strain evidence="1">IL-BN-2</strain>
    </source>
</reference>
<proteinExistence type="predicted"/>
<protein>
    <submittedName>
        <fullName evidence="1">Uncharacterized protein</fullName>
    </submittedName>
</protein>
<comment type="caution">
    <text evidence="1">The sequence shown here is derived from an EMBL/GenBank/DDBJ whole genome shotgun (WGS) entry which is preliminary data.</text>
</comment>
<evidence type="ECO:0000313" key="2">
    <source>
        <dbReference type="Proteomes" id="UP000293045"/>
    </source>
</evidence>
<evidence type="ECO:0000313" key="1">
    <source>
        <dbReference type="EMBL" id="TBT99879.1"/>
    </source>
</evidence>
<feature type="non-terminal residue" evidence="1">
    <location>
        <position position="83"/>
    </location>
</feature>
<accession>A0A4Q9L050</accession>
<dbReference type="EMBL" id="PIXR01001861">
    <property type="protein sequence ID" value="TBT99879.1"/>
    <property type="molecule type" value="Genomic_DNA"/>
</dbReference>
<name>A0A4Q9L050_9MICR</name>
<dbReference type="VEuPathDB" id="MicrosporidiaDB:CWI39_1861p0020"/>
<organism evidence="1 2">
    <name type="scientific">Hamiltosporidium magnivora</name>
    <dbReference type="NCBI Taxonomy" id="148818"/>
    <lineage>
        <taxon>Eukaryota</taxon>
        <taxon>Fungi</taxon>
        <taxon>Fungi incertae sedis</taxon>
        <taxon>Microsporidia</taxon>
        <taxon>Dubosqiidae</taxon>
        <taxon>Hamiltosporidium</taxon>
    </lineage>
</organism>
<dbReference type="AlphaFoldDB" id="A0A4Q9L050"/>